<reference evidence="1" key="1">
    <citation type="submission" date="2020-05" db="EMBL/GenBank/DDBJ databases">
        <authorList>
            <person name="Chiriac C."/>
            <person name="Salcher M."/>
            <person name="Ghai R."/>
            <person name="Kavagutti S V."/>
        </authorList>
    </citation>
    <scope>NUCLEOTIDE SEQUENCE</scope>
</reference>
<evidence type="ECO:0008006" key="2">
    <source>
        <dbReference type="Google" id="ProtNLM"/>
    </source>
</evidence>
<organism evidence="1">
    <name type="scientific">uncultured Caudovirales phage</name>
    <dbReference type="NCBI Taxonomy" id="2100421"/>
    <lineage>
        <taxon>Viruses</taxon>
        <taxon>Duplodnaviria</taxon>
        <taxon>Heunggongvirae</taxon>
        <taxon>Uroviricota</taxon>
        <taxon>Caudoviricetes</taxon>
        <taxon>Peduoviridae</taxon>
        <taxon>Maltschvirus</taxon>
        <taxon>Maltschvirus maltsch</taxon>
    </lineage>
</organism>
<name>A0A6J7WW23_9CAUD</name>
<protein>
    <recommendedName>
        <fullName evidence="2">Lipoprotein</fullName>
    </recommendedName>
</protein>
<proteinExistence type="predicted"/>
<evidence type="ECO:0000313" key="1">
    <source>
        <dbReference type="EMBL" id="CAB5220882.1"/>
    </source>
</evidence>
<accession>A0A6J7WW23</accession>
<gene>
    <name evidence="1" type="ORF">UFOVP247_51</name>
</gene>
<dbReference type="EMBL" id="LR798288">
    <property type="protein sequence ID" value="CAB5220882.1"/>
    <property type="molecule type" value="Genomic_DNA"/>
</dbReference>
<dbReference type="PROSITE" id="PS51257">
    <property type="entry name" value="PROKAR_LIPOPROTEIN"/>
    <property type="match status" value="1"/>
</dbReference>
<sequence>MMKWTALPLVIALAGCATTEPQLIAPEYKIIKAPDDMYRCPVLRTFPKSETLTDQEVGSLILKLQKNNITCKNSLDSIKQFYDGAEKTISQKNS</sequence>